<evidence type="ECO:0000259" key="4">
    <source>
        <dbReference type="Pfam" id="PF23099"/>
    </source>
</evidence>
<dbReference type="Gene3D" id="1.25.10.10">
    <property type="entry name" value="Leucine-rich Repeat Variant"/>
    <property type="match status" value="2"/>
</dbReference>
<dbReference type="SUPFAM" id="SSF48371">
    <property type="entry name" value="ARM repeat"/>
    <property type="match status" value="2"/>
</dbReference>
<dbReference type="EMBL" id="AJIL01000274">
    <property type="protein sequence ID" value="KNE90140.1"/>
    <property type="molecule type" value="Genomic_DNA"/>
</dbReference>
<evidence type="ECO:0000259" key="3">
    <source>
        <dbReference type="Pfam" id="PF20416"/>
    </source>
</evidence>
<evidence type="ECO:0000256" key="1">
    <source>
        <dbReference type="SAM" id="MobiDB-lite"/>
    </source>
</evidence>
<feature type="domain" description="U3 small nucleolar RNA-associated protein 20 C-terminal" evidence="4">
    <location>
        <begin position="1546"/>
        <end position="1664"/>
    </location>
</feature>
<name>A0A0L0UT00_9BASI</name>
<feature type="compositionally biased region" description="Polar residues" evidence="1">
    <location>
        <begin position="1667"/>
        <end position="1684"/>
    </location>
</feature>
<dbReference type="PANTHER" id="PTHR17695:SF11">
    <property type="entry name" value="SMALL SUBUNIT PROCESSOME COMPONENT 20 HOMOLOG"/>
    <property type="match status" value="1"/>
</dbReference>
<gene>
    <name evidence="5" type="ORF">PSTG_16414</name>
</gene>
<protein>
    <submittedName>
        <fullName evidence="5">Uncharacterized protein</fullName>
    </submittedName>
</protein>
<evidence type="ECO:0000313" key="5">
    <source>
        <dbReference type="EMBL" id="KNE90140.1"/>
    </source>
</evidence>
<evidence type="ECO:0000313" key="6">
    <source>
        <dbReference type="Proteomes" id="UP000054564"/>
    </source>
</evidence>
<sequence>MAHAIEENLLPENEREHVIPVFIRILFGALVVSPGRSSSSHNKSLKKPAILSAFKGCSIEEIDLLVELMLRPLTSSCSNSQNNLASIVKRQLGFLSLLGDVLKTLGRQLVHRWEDFLNQIMQVVLDSQSHIQTLLDDANSQRVFLESQLKKVRVQTLHRLNDFFQLSPTGFSFQKWINQIFDVLINPKIPTFAVESAQAPSALLEIFHTWSSRKELMPLLIQHNAQVLTSVYQTLAIVNVKAPVVKMVISILENILRNIEFHPTELTAEQYLKPYFDTLLPNLAELLRKASFSSSLTTSISRQQIVLLSSLAPYITDTTHSERFCELILPLLLKNQVIVPEHIQADLLHLLAGFLSTAPRVAASPSCFNILSKLLGSVMSRKGRISLVGAVDSICHHSNHSISPRVIKLLQDLNSFSTKRIDEPDFEKRLNAFSQLENSDSGSGSTLTPKEWELLIQHSLFQIRDPDELSLRGSAASALCHFLALAESNQDVGVQTTLKSTMLPGLKKVLRSKLEIIRQEVLTVFACAVAKQFPAISELEEMRCLLVDGDKEANFFLNIYHIQVHRRIRALRRLGDEAEAGRLSSKGLLDIFLPLLVHIFLPADLTRTDPDLANEAIRTIGRITKVLNWSAYNAVLQFYVKLIHKPTTVNKITVRVVVSIMKSFHFNLLHDQSDNPAGTTTTLTSTPEHARGFVSGKLIPSLIKFMEQQTEEGPDASLRIMIGEGVAFVATFLPQSASKNAISGIISSLSNILKSTHQETRQSARTTVGNIVILLPASFLAQVLKDLKAVLLRGPQLHVLAHTVYTILTRTSESSKDFEIDSHASKLLMSIIIDDLFGQPWRDRQSKELKAKTKFNETKTSRSLESLQMLVSKLANSEILTDILISFRQVLENTGSIKALKQVDESFHRICAGIVTNKEKFDASKILNLVQSLISENAEYLKDKSQKKKSYVINPTDHRVVLSTKSKIHDGHYAANAHHFVSLGLDLFNTVYKRAGFDLHSPQYLPTIDQLVSVVGNTLYTHNTEVLGRGLKVMSILIKLPLPEVERSATIIVRQMLAVVNHIGTSQSDISQVALKSLGTVIRDCKKVELTEKQLTDLLKMIVPDLEDPDRQTTLFALLRGIMSKKFMAPELYDLMDQILRLLVTAQSNQVREICRSIFLQFLLDYPQGKGRLSNSLQFLVKNLAYQHESGRQSVLEILNAINMKFSSALVSQNSDLFFVALVMRVANENSVKCKEMAIEVLKVICRRIELEKAGKYLDMLSTWSQNTSGPMELRRTALQLIGVTVDVRGAEDKMRLVKVHSMIRLTLEKIGDEFVEEESDVTSESTALDWQTVYYSLQVLSKLYNIDNSLICHSTPDNKFPEWSTIQKLLLFPHTWVRSSAARLIGTLLGAATEEQQQVWLFQTNNLLVIAQKSSLQLRSQQLDDTLALQIVKNLFFLLKTLHERLKSDATSGPTLNSRHSEHDSLGVVEDGTDAVSFPLLDDDDDVHSDSEDEEDDGANQNTIKGVGTEFIRLIKRLSRQASIAHAKRPSVYSSDAGKWSIEAASVLRCFAALINHLSVEDLTGILRPLMIPIFRIIEDSNTKDPQMLELQNLAKEVQEFLREKVGTNKFSQVYGQLRTIAIEKRQARKKLIALKAVNQPESSAKRKMSRSESKLRNKKRKQESFSKTNSKFGKSSSKSYQS</sequence>
<dbReference type="InterPro" id="IPR046523">
    <property type="entry name" value="UTP20_dom"/>
</dbReference>
<dbReference type="InterPro" id="IPR057525">
    <property type="entry name" value="UTP20_C"/>
</dbReference>
<feature type="domain" description="U3 small nucleolar RNA-associated protein 20" evidence="3">
    <location>
        <begin position="714"/>
        <end position="934"/>
    </location>
</feature>
<dbReference type="GO" id="GO:0030686">
    <property type="term" value="C:90S preribosome"/>
    <property type="evidence" value="ECO:0007669"/>
    <property type="project" value="TreeGrafter"/>
</dbReference>
<dbReference type="Pfam" id="PF23099">
    <property type="entry name" value="UTP20_C"/>
    <property type="match status" value="1"/>
</dbReference>
<organism evidence="5 6">
    <name type="scientific">Puccinia striiformis f. sp. tritici PST-78</name>
    <dbReference type="NCBI Taxonomy" id="1165861"/>
    <lineage>
        <taxon>Eukaryota</taxon>
        <taxon>Fungi</taxon>
        <taxon>Dikarya</taxon>
        <taxon>Basidiomycota</taxon>
        <taxon>Pucciniomycotina</taxon>
        <taxon>Pucciniomycetes</taxon>
        <taxon>Pucciniales</taxon>
        <taxon>Pucciniaceae</taxon>
        <taxon>Puccinia</taxon>
    </lineage>
</organism>
<dbReference type="InterPro" id="IPR011430">
    <property type="entry name" value="UTP20_N"/>
</dbReference>
<comment type="caution">
    <text evidence="5">The sequence shown here is derived from an EMBL/GenBank/DDBJ whole genome shotgun (WGS) entry which is preliminary data.</text>
</comment>
<dbReference type="Proteomes" id="UP000054564">
    <property type="component" value="Unassembled WGS sequence"/>
</dbReference>
<accession>A0A0L0UT00</accession>
<dbReference type="InterPro" id="IPR016024">
    <property type="entry name" value="ARM-type_fold"/>
</dbReference>
<dbReference type="PANTHER" id="PTHR17695">
    <property type="entry name" value="SMALL SUBUNIT PROCESSOME COMPONENT 20 HOMOLOG"/>
    <property type="match status" value="1"/>
</dbReference>
<dbReference type="Pfam" id="PF20416">
    <property type="entry name" value="UTP20"/>
    <property type="match status" value="1"/>
</dbReference>
<feature type="region of interest" description="Disordered" evidence="1">
    <location>
        <begin position="1640"/>
        <end position="1684"/>
    </location>
</feature>
<dbReference type="STRING" id="1165861.A0A0L0UT00"/>
<evidence type="ECO:0000259" key="2">
    <source>
        <dbReference type="Pfam" id="PF07539"/>
    </source>
</evidence>
<reference evidence="6" key="1">
    <citation type="submission" date="2014-03" db="EMBL/GenBank/DDBJ databases">
        <title>The Genome Sequence of Puccinia striiformis f. sp. tritici PST-78.</title>
        <authorList>
            <consortium name="The Broad Institute Genome Sequencing Platform"/>
            <person name="Cuomo C."/>
            <person name="Hulbert S."/>
            <person name="Chen X."/>
            <person name="Walker B."/>
            <person name="Young S.K."/>
            <person name="Zeng Q."/>
            <person name="Gargeya S."/>
            <person name="Fitzgerald M."/>
            <person name="Haas B."/>
            <person name="Abouelleil A."/>
            <person name="Alvarado L."/>
            <person name="Arachchi H.M."/>
            <person name="Berlin A.M."/>
            <person name="Chapman S.B."/>
            <person name="Goldberg J."/>
            <person name="Griggs A."/>
            <person name="Gujja S."/>
            <person name="Hansen M."/>
            <person name="Howarth C."/>
            <person name="Imamovic A."/>
            <person name="Larimer J."/>
            <person name="McCowan C."/>
            <person name="Montmayeur A."/>
            <person name="Murphy C."/>
            <person name="Neiman D."/>
            <person name="Pearson M."/>
            <person name="Priest M."/>
            <person name="Roberts A."/>
            <person name="Saif S."/>
            <person name="Shea T."/>
            <person name="Sisk P."/>
            <person name="Sykes S."/>
            <person name="Wortman J."/>
            <person name="Nusbaum C."/>
            <person name="Birren B."/>
        </authorList>
    </citation>
    <scope>NUCLEOTIDE SEQUENCE [LARGE SCALE GENOMIC DNA]</scope>
    <source>
        <strain evidence="6">race PST-78</strain>
    </source>
</reference>
<dbReference type="GO" id="GO:0032040">
    <property type="term" value="C:small-subunit processome"/>
    <property type="evidence" value="ECO:0007669"/>
    <property type="project" value="TreeGrafter"/>
</dbReference>
<feature type="domain" description="U3 small nucleolar RNA-associated protein 20 N-terminal" evidence="2">
    <location>
        <begin position="6"/>
        <end position="513"/>
    </location>
</feature>
<dbReference type="OrthoDB" id="360653at2759"/>
<dbReference type="InterPro" id="IPR011989">
    <property type="entry name" value="ARM-like"/>
</dbReference>
<proteinExistence type="predicted"/>
<dbReference type="Pfam" id="PF07539">
    <property type="entry name" value="UTP20_N"/>
    <property type="match status" value="1"/>
</dbReference>
<keyword evidence="6" id="KW-1185">Reference proteome</keyword>
<dbReference type="InterPro" id="IPR052575">
    <property type="entry name" value="SSU_processome_comp_20"/>
</dbReference>